<proteinExistence type="predicted"/>
<sequence length="265" mass="30817">MYAVHTSTSDEVERLFPKDPRSIGVVERIERAPNRSSRIAPVRWFPRGGVRQCNTIEEFAPPRKILESKSTTTYIFGRKYFKVFALLLVLLFHWYSGGEILEGFVAACDGRREPSFDPIYPPQRDGQPAIPQPEVQPVPRAILVPELEHPLLSDRQRRAELQTRLAFFFQERNEARHLPIYLGILDKQFLVEKRVEAALVQDGFSPQMLSRRKWEIRSILFSHPTRVGTAIAENTLNRYLAQMEREGTRQSLPYLRVIRASRFWV</sequence>
<feature type="transmembrane region" description="Helical" evidence="1">
    <location>
        <begin position="80"/>
        <end position="96"/>
    </location>
</feature>
<evidence type="ECO:0000313" key="3">
    <source>
        <dbReference type="Proteomes" id="UP000222542"/>
    </source>
</evidence>
<dbReference type="Gramene" id="PHT83358">
    <property type="protein sequence ID" value="PHT83358"/>
    <property type="gene ID" value="T459_11801"/>
</dbReference>
<organism evidence="2 3">
    <name type="scientific">Capsicum annuum</name>
    <name type="common">Capsicum pepper</name>
    <dbReference type="NCBI Taxonomy" id="4072"/>
    <lineage>
        <taxon>Eukaryota</taxon>
        <taxon>Viridiplantae</taxon>
        <taxon>Streptophyta</taxon>
        <taxon>Embryophyta</taxon>
        <taxon>Tracheophyta</taxon>
        <taxon>Spermatophyta</taxon>
        <taxon>Magnoliopsida</taxon>
        <taxon>eudicotyledons</taxon>
        <taxon>Gunneridae</taxon>
        <taxon>Pentapetalae</taxon>
        <taxon>asterids</taxon>
        <taxon>lamiids</taxon>
        <taxon>Solanales</taxon>
        <taxon>Solanaceae</taxon>
        <taxon>Solanoideae</taxon>
        <taxon>Capsiceae</taxon>
        <taxon>Capsicum</taxon>
    </lineage>
</organism>
<dbReference type="GO" id="GO:0003735">
    <property type="term" value="F:structural constituent of ribosome"/>
    <property type="evidence" value="ECO:0000318"/>
    <property type="project" value="GO_Central"/>
</dbReference>
<reference evidence="2 3" key="1">
    <citation type="journal article" date="2014" name="Nat. Genet.">
        <title>Genome sequence of the hot pepper provides insights into the evolution of pungency in Capsicum species.</title>
        <authorList>
            <person name="Kim S."/>
            <person name="Park M."/>
            <person name="Yeom S.I."/>
            <person name="Kim Y.M."/>
            <person name="Lee J.M."/>
            <person name="Lee H.A."/>
            <person name="Seo E."/>
            <person name="Choi J."/>
            <person name="Cheong K."/>
            <person name="Kim K.T."/>
            <person name="Jung K."/>
            <person name="Lee G.W."/>
            <person name="Oh S.K."/>
            <person name="Bae C."/>
            <person name="Kim S.B."/>
            <person name="Lee H.Y."/>
            <person name="Kim S.Y."/>
            <person name="Kim M.S."/>
            <person name="Kang B.C."/>
            <person name="Jo Y.D."/>
            <person name="Yang H.B."/>
            <person name="Jeong H.J."/>
            <person name="Kang W.H."/>
            <person name="Kwon J.K."/>
            <person name="Shin C."/>
            <person name="Lim J.Y."/>
            <person name="Park J.H."/>
            <person name="Huh J.H."/>
            <person name="Kim J.S."/>
            <person name="Kim B.D."/>
            <person name="Cohen O."/>
            <person name="Paran I."/>
            <person name="Suh M.C."/>
            <person name="Lee S.B."/>
            <person name="Kim Y.K."/>
            <person name="Shin Y."/>
            <person name="Noh S.J."/>
            <person name="Park J."/>
            <person name="Seo Y.S."/>
            <person name="Kwon S.Y."/>
            <person name="Kim H.A."/>
            <person name="Park J.M."/>
            <person name="Kim H.J."/>
            <person name="Choi S.B."/>
            <person name="Bosland P.W."/>
            <person name="Reeves G."/>
            <person name="Jo S.H."/>
            <person name="Lee B.W."/>
            <person name="Cho H.T."/>
            <person name="Choi H.S."/>
            <person name="Lee M.S."/>
            <person name="Yu Y."/>
            <person name="Do Choi Y."/>
            <person name="Park B.S."/>
            <person name="van Deynze A."/>
            <person name="Ashrafi H."/>
            <person name="Hill T."/>
            <person name="Kim W.T."/>
            <person name="Pai H.S."/>
            <person name="Ahn H.K."/>
            <person name="Yeam I."/>
            <person name="Giovannoni J.J."/>
            <person name="Rose J.K."/>
            <person name="Sorensen I."/>
            <person name="Lee S.J."/>
            <person name="Kim R.W."/>
            <person name="Choi I.Y."/>
            <person name="Choi B.S."/>
            <person name="Lim J.S."/>
            <person name="Lee Y.H."/>
            <person name="Choi D."/>
        </authorList>
    </citation>
    <scope>NUCLEOTIDE SEQUENCE [LARGE SCALE GENOMIC DNA]</scope>
    <source>
        <strain evidence="3">cv. CM334</strain>
    </source>
</reference>
<dbReference type="GO" id="GO:0005762">
    <property type="term" value="C:mitochondrial large ribosomal subunit"/>
    <property type="evidence" value="ECO:0000318"/>
    <property type="project" value="GO_Central"/>
</dbReference>
<dbReference type="AlphaFoldDB" id="A0A2G2ZMZ1"/>
<protein>
    <submittedName>
        <fullName evidence="2">Uncharacterized protein</fullName>
    </submittedName>
</protein>
<name>A0A2G2ZMZ1_CAPAN</name>
<keyword evidence="1" id="KW-0472">Membrane</keyword>
<dbReference type="GO" id="GO:0003723">
    <property type="term" value="F:RNA binding"/>
    <property type="evidence" value="ECO:0000318"/>
    <property type="project" value="GO_Central"/>
</dbReference>
<dbReference type="STRING" id="4072.A0A2G2ZMZ1"/>
<dbReference type="Proteomes" id="UP000222542">
    <property type="component" value="Unassembled WGS sequence"/>
</dbReference>
<keyword evidence="1" id="KW-0812">Transmembrane</keyword>
<keyword evidence="1" id="KW-1133">Transmembrane helix</keyword>
<gene>
    <name evidence="2" type="ORF">T459_11801</name>
</gene>
<accession>A0A2G2ZMZ1</accession>
<comment type="caution">
    <text evidence="2">The sequence shown here is derived from an EMBL/GenBank/DDBJ whole genome shotgun (WGS) entry which is preliminary data.</text>
</comment>
<dbReference type="EMBL" id="AYRZ02000004">
    <property type="protein sequence ID" value="PHT83358.1"/>
    <property type="molecule type" value="Genomic_DNA"/>
</dbReference>
<dbReference type="OMA" id="YLINNWG"/>
<evidence type="ECO:0000313" key="2">
    <source>
        <dbReference type="EMBL" id="PHT83358.1"/>
    </source>
</evidence>
<evidence type="ECO:0000256" key="1">
    <source>
        <dbReference type="SAM" id="Phobius"/>
    </source>
</evidence>
<dbReference type="GO" id="GO:0032543">
    <property type="term" value="P:mitochondrial translation"/>
    <property type="evidence" value="ECO:0000318"/>
    <property type="project" value="GO_Central"/>
</dbReference>
<keyword evidence="3" id="KW-1185">Reference proteome</keyword>
<reference evidence="2 3" key="2">
    <citation type="journal article" date="2017" name="Genome Biol.">
        <title>New reference genome sequences of hot pepper reveal the massive evolution of plant disease-resistance genes by retroduplication.</title>
        <authorList>
            <person name="Kim S."/>
            <person name="Park J."/>
            <person name="Yeom S.I."/>
            <person name="Kim Y.M."/>
            <person name="Seo E."/>
            <person name="Kim K.T."/>
            <person name="Kim M.S."/>
            <person name="Lee J.M."/>
            <person name="Cheong K."/>
            <person name="Shin H.S."/>
            <person name="Kim S.B."/>
            <person name="Han K."/>
            <person name="Lee J."/>
            <person name="Park M."/>
            <person name="Lee H.A."/>
            <person name="Lee H.Y."/>
            <person name="Lee Y."/>
            <person name="Oh S."/>
            <person name="Lee J.H."/>
            <person name="Choi E."/>
            <person name="Choi E."/>
            <person name="Lee S.E."/>
            <person name="Jeon J."/>
            <person name="Kim H."/>
            <person name="Choi G."/>
            <person name="Song H."/>
            <person name="Lee J."/>
            <person name="Lee S.C."/>
            <person name="Kwon J.K."/>
            <person name="Lee H.Y."/>
            <person name="Koo N."/>
            <person name="Hong Y."/>
            <person name="Kim R.W."/>
            <person name="Kang W.H."/>
            <person name="Huh J.H."/>
            <person name="Kang B.C."/>
            <person name="Yang T.J."/>
            <person name="Lee Y.H."/>
            <person name="Bennetzen J.L."/>
            <person name="Choi D."/>
        </authorList>
    </citation>
    <scope>NUCLEOTIDE SEQUENCE [LARGE SCALE GENOMIC DNA]</scope>
    <source>
        <strain evidence="3">cv. CM334</strain>
    </source>
</reference>